<dbReference type="AlphaFoldDB" id="A0A0C3GWC1"/>
<feature type="domain" description="C2H2-type" evidence="2">
    <location>
        <begin position="17"/>
        <end position="38"/>
    </location>
</feature>
<evidence type="ECO:0000256" key="1">
    <source>
        <dbReference type="SAM" id="MobiDB-lite"/>
    </source>
</evidence>
<dbReference type="InterPro" id="IPR013087">
    <property type="entry name" value="Znf_C2H2_type"/>
</dbReference>
<dbReference type="EMBL" id="KN832886">
    <property type="protein sequence ID" value="KIM95564.1"/>
    <property type="molecule type" value="Genomic_DNA"/>
</dbReference>
<dbReference type="HOGENOM" id="CLU_2146585_0_0_1"/>
<dbReference type="PROSITE" id="PS00028">
    <property type="entry name" value="ZINC_FINGER_C2H2_1"/>
    <property type="match status" value="1"/>
</dbReference>
<evidence type="ECO:0000313" key="3">
    <source>
        <dbReference type="EMBL" id="KIM95564.1"/>
    </source>
</evidence>
<evidence type="ECO:0000259" key="2">
    <source>
        <dbReference type="PROSITE" id="PS00028"/>
    </source>
</evidence>
<name>A0A0C3GWC1_OIDMZ</name>
<keyword evidence="4" id="KW-1185">Reference proteome</keyword>
<sequence>MKRHLKSVHRQSTRHICLICKQQFRRKDSARNHLLNVHRIADDSGSTHLKSLTLIEESVKSGGDVVPGDTVTKDGVSEKTGMKGSMGQFRSLESLEPADLFLPTVFEPTFAS</sequence>
<dbReference type="Proteomes" id="UP000054321">
    <property type="component" value="Unassembled WGS sequence"/>
</dbReference>
<proteinExistence type="predicted"/>
<feature type="compositionally biased region" description="Basic and acidic residues" evidence="1">
    <location>
        <begin position="71"/>
        <end position="81"/>
    </location>
</feature>
<reference evidence="4" key="2">
    <citation type="submission" date="2015-01" db="EMBL/GenBank/DDBJ databases">
        <title>Evolutionary Origins and Diversification of the Mycorrhizal Mutualists.</title>
        <authorList>
            <consortium name="DOE Joint Genome Institute"/>
            <consortium name="Mycorrhizal Genomics Consortium"/>
            <person name="Kohler A."/>
            <person name="Kuo A."/>
            <person name="Nagy L.G."/>
            <person name="Floudas D."/>
            <person name="Copeland A."/>
            <person name="Barry K.W."/>
            <person name="Cichocki N."/>
            <person name="Veneault-Fourrey C."/>
            <person name="LaButti K."/>
            <person name="Lindquist E.A."/>
            <person name="Lipzen A."/>
            <person name="Lundell T."/>
            <person name="Morin E."/>
            <person name="Murat C."/>
            <person name="Riley R."/>
            <person name="Ohm R."/>
            <person name="Sun H."/>
            <person name="Tunlid A."/>
            <person name="Henrissat B."/>
            <person name="Grigoriev I.V."/>
            <person name="Hibbett D.S."/>
            <person name="Martin F."/>
        </authorList>
    </citation>
    <scope>NUCLEOTIDE SEQUENCE [LARGE SCALE GENOMIC DNA]</scope>
    <source>
        <strain evidence="4">Zn</strain>
    </source>
</reference>
<feature type="region of interest" description="Disordered" evidence="1">
    <location>
        <begin position="63"/>
        <end position="85"/>
    </location>
</feature>
<dbReference type="OrthoDB" id="8922241at2759"/>
<gene>
    <name evidence="3" type="ORF">OIDMADRAFT_21005</name>
</gene>
<dbReference type="Gene3D" id="3.30.160.60">
    <property type="entry name" value="Classic Zinc Finger"/>
    <property type="match status" value="1"/>
</dbReference>
<accession>A0A0C3GWC1</accession>
<dbReference type="InParanoid" id="A0A0C3GWC1"/>
<organism evidence="3 4">
    <name type="scientific">Oidiodendron maius (strain Zn)</name>
    <dbReference type="NCBI Taxonomy" id="913774"/>
    <lineage>
        <taxon>Eukaryota</taxon>
        <taxon>Fungi</taxon>
        <taxon>Dikarya</taxon>
        <taxon>Ascomycota</taxon>
        <taxon>Pezizomycotina</taxon>
        <taxon>Leotiomycetes</taxon>
        <taxon>Leotiomycetes incertae sedis</taxon>
        <taxon>Myxotrichaceae</taxon>
        <taxon>Oidiodendron</taxon>
    </lineage>
</organism>
<evidence type="ECO:0000313" key="4">
    <source>
        <dbReference type="Proteomes" id="UP000054321"/>
    </source>
</evidence>
<reference evidence="3 4" key="1">
    <citation type="submission" date="2014-04" db="EMBL/GenBank/DDBJ databases">
        <authorList>
            <consortium name="DOE Joint Genome Institute"/>
            <person name="Kuo A."/>
            <person name="Martino E."/>
            <person name="Perotto S."/>
            <person name="Kohler A."/>
            <person name="Nagy L.G."/>
            <person name="Floudas D."/>
            <person name="Copeland A."/>
            <person name="Barry K.W."/>
            <person name="Cichocki N."/>
            <person name="Veneault-Fourrey C."/>
            <person name="LaButti K."/>
            <person name="Lindquist E.A."/>
            <person name="Lipzen A."/>
            <person name="Lundell T."/>
            <person name="Morin E."/>
            <person name="Murat C."/>
            <person name="Sun H."/>
            <person name="Tunlid A."/>
            <person name="Henrissat B."/>
            <person name="Grigoriev I.V."/>
            <person name="Hibbett D.S."/>
            <person name="Martin F."/>
            <person name="Nordberg H.P."/>
            <person name="Cantor M.N."/>
            <person name="Hua S.X."/>
        </authorList>
    </citation>
    <scope>NUCLEOTIDE SEQUENCE [LARGE SCALE GENOMIC DNA]</scope>
    <source>
        <strain evidence="3 4">Zn</strain>
    </source>
</reference>
<protein>
    <recommendedName>
        <fullName evidence="2">C2H2-type domain-containing protein</fullName>
    </recommendedName>
</protein>